<evidence type="ECO:0000313" key="5">
    <source>
        <dbReference type="Proteomes" id="UP000762676"/>
    </source>
</evidence>
<feature type="region of interest" description="Disordered" evidence="2">
    <location>
        <begin position="349"/>
        <end position="382"/>
    </location>
</feature>
<dbReference type="Proteomes" id="UP000762676">
    <property type="component" value="Unassembled WGS sequence"/>
</dbReference>
<evidence type="ECO:0000256" key="1">
    <source>
        <dbReference type="SAM" id="Coils"/>
    </source>
</evidence>
<proteinExistence type="predicted"/>
<dbReference type="InterPro" id="IPR044039">
    <property type="entry name" value="DUF5745"/>
</dbReference>
<evidence type="ECO:0000256" key="2">
    <source>
        <dbReference type="SAM" id="MobiDB-lite"/>
    </source>
</evidence>
<sequence length="864" mass="98850">MSGNSTIDADISALEPASPPSSKVIVDLANRLLKEFNISTQIEDICDITASLFVVLYESLFSDRLPGIIRQPVSKEDEVHNCQIVIDVLSTEVVKDSLSHIRGVDIVAGDNTAILNLLDIFSYLLEYVVKRIENEADLNDTTDAQPDILTGASPVGGKDIPSNKLKDIPKSNLGSIAASNMTNNNGAHLQLNGRTKACTDRNENRKAFEPRDVITHEDFYAMSYGGISLKGEPACRTPSPIRPDTSHSLLGQKTVDSDFDTDIDKAEKKICDPVRAQPKVAWDTKFSKDTESSETVIDGVTLRAHTQPMRENLWESSAYNVERPIASFSSTMPAPCGRGELKREDPLRATVGPIPYSDFKAPKEGNTERRERPRPVISSDGARLAKELNAQSLNSAYKRQEGVPSKSGKKVAFASLRDSGIHDYDYGSDFPGAWSQSPKGYASDRESDIISEASPPLRGRQAWGVQGQQKQQKPKPGGPKKTGFSASRQQFAKYLAQNRQPELGAAHMTLKTEDRAIRRKQEILRKFYEQDHQDFLEDVEYMLERDKQRSKELEEECVKKCTQGPMKKKLVKTGKAQMSKKPRIKKPATSINKEGLSSPSPLPLHVESEEDLLPLLLQEFPHLHLSEHTWHELWRQGLNQIEALTRAHQESQRKKSRAQCQLEDAAQRHELLADIMKKQLEHTKRLRDIKEQKQQQITTRNKMHEKRIQSARARRYYNEYQVRARSKQLKRRTKEEMVFRDLFKEALNIQKERIKDVRQYASDQRKRQESRRQDEIDSLENFYQDQFEMLAEKLTKEQKDTELRDAAQQQIMQRLKRELRKKMESEIKQYQDELFRDDDDVHFRKCDADRVLKQLHMARYSAKI</sequence>
<dbReference type="InterPro" id="IPR036872">
    <property type="entry name" value="CH_dom_sf"/>
</dbReference>
<keyword evidence="1" id="KW-0175">Coiled coil</keyword>
<feature type="region of interest" description="Disordered" evidence="2">
    <location>
        <begin position="141"/>
        <end position="164"/>
    </location>
</feature>
<dbReference type="Pfam" id="PF19016">
    <property type="entry name" value="DUF5745"/>
    <property type="match status" value="1"/>
</dbReference>
<dbReference type="GO" id="GO:0005813">
    <property type="term" value="C:centrosome"/>
    <property type="evidence" value="ECO:0007669"/>
    <property type="project" value="InterPro"/>
</dbReference>
<feature type="compositionally biased region" description="Low complexity" evidence="2">
    <location>
        <begin position="466"/>
        <end position="481"/>
    </location>
</feature>
<dbReference type="InterPro" id="IPR026619">
    <property type="entry name" value="CEP95"/>
</dbReference>
<feature type="compositionally biased region" description="Polar residues" evidence="2">
    <location>
        <begin position="589"/>
        <end position="599"/>
    </location>
</feature>
<reference evidence="4 5" key="1">
    <citation type="journal article" date="2021" name="Elife">
        <title>Chloroplast acquisition without the gene transfer in kleptoplastic sea slugs, Plakobranchus ocellatus.</title>
        <authorList>
            <person name="Maeda T."/>
            <person name="Takahashi S."/>
            <person name="Yoshida T."/>
            <person name="Shimamura S."/>
            <person name="Takaki Y."/>
            <person name="Nagai Y."/>
            <person name="Toyoda A."/>
            <person name="Suzuki Y."/>
            <person name="Arimoto A."/>
            <person name="Ishii H."/>
            <person name="Satoh N."/>
            <person name="Nishiyama T."/>
            <person name="Hasebe M."/>
            <person name="Maruyama T."/>
            <person name="Minagawa J."/>
            <person name="Obokata J."/>
            <person name="Shigenobu S."/>
        </authorList>
    </citation>
    <scope>NUCLEOTIDE SEQUENCE [LARGE SCALE GENOMIC DNA]</scope>
</reference>
<feature type="compositionally biased region" description="Basic residues" evidence="2">
    <location>
        <begin position="568"/>
        <end position="586"/>
    </location>
</feature>
<feature type="domain" description="DUF5745" evidence="3">
    <location>
        <begin position="65"/>
        <end position="122"/>
    </location>
</feature>
<dbReference type="AlphaFoldDB" id="A0AAV4IRD4"/>
<gene>
    <name evidence="4" type="ORF">ElyMa_004855400</name>
</gene>
<evidence type="ECO:0000259" key="3">
    <source>
        <dbReference type="Pfam" id="PF19016"/>
    </source>
</evidence>
<dbReference type="GO" id="GO:0000922">
    <property type="term" value="C:spindle pole"/>
    <property type="evidence" value="ECO:0007669"/>
    <property type="project" value="InterPro"/>
</dbReference>
<name>A0AAV4IRD4_9GAST</name>
<dbReference type="PANTHER" id="PTHR22545">
    <property type="entry name" value="CENTROSOMAL PROTEIN OF 95 KDA"/>
    <property type="match status" value="1"/>
</dbReference>
<dbReference type="Gene3D" id="1.10.418.10">
    <property type="entry name" value="Calponin-like domain"/>
    <property type="match status" value="1"/>
</dbReference>
<accession>A0AAV4IRD4</accession>
<dbReference type="EMBL" id="BMAT01009707">
    <property type="protein sequence ID" value="GFS12294.1"/>
    <property type="molecule type" value="Genomic_DNA"/>
</dbReference>
<dbReference type="PANTHER" id="PTHR22545:SF0">
    <property type="entry name" value="CENTROSOMAL PROTEIN OF 95 KDA"/>
    <property type="match status" value="1"/>
</dbReference>
<feature type="region of interest" description="Disordered" evidence="2">
    <location>
        <begin position="568"/>
        <end position="603"/>
    </location>
</feature>
<protein>
    <submittedName>
        <fullName evidence="4">Centrosomal protein of 95 kDa</fullName>
    </submittedName>
</protein>
<feature type="coiled-coil region" evidence="1">
    <location>
        <begin position="641"/>
        <end position="668"/>
    </location>
</feature>
<feature type="region of interest" description="Disordered" evidence="2">
    <location>
        <begin position="456"/>
        <end position="484"/>
    </location>
</feature>
<keyword evidence="5" id="KW-1185">Reference proteome</keyword>
<feature type="compositionally biased region" description="Basic and acidic residues" evidence="2">
    <location>
        <begin position="360"/>
        <end position="374"/>
    </location>
</feature>
<organism evidence="4 5">
    <name type="scientific">Elysia marginata</name>
    <dbReference type="NCBI Taxonomy" id="1093978"/>
    <lineage>
        <taxon>Eukaryota</taxon>
        <taxon>Metazoa</taxon>
        <taxon>Spiralia</taxon>
        <taxon>Lophotrochozoa</taxon>
        <taxon>Mollusca</taxon>
        <taxon>Gastropoda</taxon>
        <taxon>Heterobranchia</taxon>
        <taxon>Euthyneura</taxon>
        <taxon>Panpulmonata</taxon>
        <taxon>Sacoglossa</taxon>
        <taxon>Placobranchoidea</taxon>
        <taxon>Plakobranchidae</taxon>
        <taxon>Elysia</taxon>
    </lineage>
</organism>
<evidence type="ECO:0000313" key="4">
    <source>
        <dbReference type="EMBL" id="GFS12294.1"/>
    </source>
</evidence>
<comment type="caution">
    <text evidence="4">The sequence shown here is derived from an EMBL/GenBank/DDBJ whole genome shotgun (WGS) entry which is preliminary data.</text>
</comment>